<name>A0A6A6U8F8_9PEZI</name>
<organism evidence="3 4">
    <name type="scientific">Microthyrium microscopicum</name>
    <dbReference type="NCBI Taxonomy" id="703497"/>
    <lineage>
        <taxon>Eukaryota</taxon>
        <taxon>Fungi</taxon>
        <taxon>Dikarya</taxon>
        <taxon>Ascomycota</taxon>
        <taxon>Pezizomycotina</taxon>
        <taxon>Dothideomycetes</taxon>
        <taxon>Dothideomycetes incertae sedis</taxon>
        <taxon>Microthyriales</taxon>
        <taxon>Microthyriaceae</taxon>
        <taxon>Microthyrium</taxon>
    </lineage>
</organism>
<keyword evidence="4" id="KW-1185">Reference proteome</keyword>
<sequence length="396" mass="45084">MSASNVSPDCALLRKLPLEIRFMIYGGLLVRPSQGSSGKRPAFTLMVVTNNDRGYEAILQESRSSRSSRLYPQILCACKQIYEEAIPMLYEQNEFLVINSTSTSNTDLRKLPSNLSRLVRNVHLTTEPSSFLPPLSTLLSRFPHLQTVRVRSYWPKTYYTPRTGVSSEDPDKMSQNNLDGILDLSRYSRIKHLSCTFVLPQVIPGTDASEINDQLQTALNDWFPYATETAKFTANDLENSSVSIAPPSFRFHRKWMRQIREAFGRCGVLVGIPIAWRFETVVVNGQRPLPGLEMTVNKVQNRIPCEVISVVWKDQETKILWQNLEDAEDEQLEETSMAQGSVGMIDSRGASDPEEEQDSGEEQDSEEEQVFEQEEHDRDWEHDSEQEHDSVAEDDD</sequence>
<proteinExistence type="predicted"/>
<dbReference type="AlphaFoldDB" id="A0A6A6U8F8"/>
<reference evidence="3" key="1">
    <citation type="journal article" date="2020" name="Stud. Mycol.">
        <title>101 Dothideomycetes genomes: a test case for predicting lifestyles and emergence of pathogens.</title>
        <authorList>
            <person name="Haridas S."/>
            <person name="Albert R."/>
            <person name="Binder M."/>
            <person name="Bloem J."/>
            <person name="Labutti K."/>
            <person name="Salamov A."/>
            <person name="Andreopoulos B."/>
            <person name="Baker S."/>
            <person name="Barry K."/>
            <person name="Bills G."/>
            <person name="Bluhm B."/>
            <person name="Cannon C."/>
            <person name="Castanera R."/>
            <person name="Culley D."/>
            <person name="Daum C."/>
            <person name="Ezra D."/>
            <person name="Gonzalez J."/>
            <person name="Henrissat B."/>
            <person name="Kuo A."/>
            <person name="Liang C."/>
            <person name="Lipzen A."/>
            <person name="Lutzoni F."/>
            <person name="Magnuson J."/>
            <person name="Mondo S."/>
            <person name="Nolan M."/>
            <person name="Ohm R."/>
            <person name="Pangilinan J."/>
            <person name="Park H.-J."/>
            <person name="Ramirez L."/>
            <person name="Alfaro M."/>
            <person name="Sun H."/>
            <person name="Tritt A."/>
            <person name="Yoshinaga Y."/>
            <person name="Zwiers L.-H."/>
            <person name="Turgeon B."/>
            <person name="Goodwin S."/>
            <person name="Spatafora J."/>
            <person name="Crous P."/>
            <person name="Grigoriev I."/>
        </authorList>
    </citation>
    <scope>NUCLEOTIDE SEQUENCE</scope>
    <source>
        <strain evidence="3">CBS 115976</strain>
    </source>
</reference>
<feature type="compositionally biased region" description="Acidic residues" evidence="1">
    <location>
        <begin position="352"/>
        <end position="372"/>
    </location>
</feature>
<evidence type="ECO:0000256" key="1">
    <source>
        <dbReference type="SAM" id="MobiDB-lite"/>
    </source>
</evidence>
<protein>
    <recommendedName>
        <fullName evidence="2">DUF7730 domain-containing protein</fullName>
    </recommendedName>
</protein>
<gene>
    <name evidence="3" type="ORF">BT63DRAFT_415423</name>
</gene>
<feature type="domain" description="DUF7730" evidence="2">
    <location>
        <begin position="8"/>
        <end position="125"/>
    </location>
</feature>
<dbReference type="InterPro" id="IPR038883">
    <property type="entry name" value="AN11006-like"/>
</dbReference>
<evidence type="ECO:0000313" key="4">
    <source>
        <dbReference type="Proteomes" id="UP000799302"/>
    </source>
</evidence>
<dbReference type="Pfam" id="PF24864">
    <property type="entry name" value="DUF7730"/>
    <property type="match status" value="1"/>
</dbReference>
<dbReference type="PANTHER" id="PTHR42085">
    <property type="entry name" value="F-BOX DOMAIN-CONTAINING PROTEIN"/>
    <property type="match status" value="1"/>
</dbReference>
<dbReference type="Proteomes" id="UP000799302">
    <property type="component" value="Unassembled WGS sequence"/>
</dbReference>
<dbReference type="EMBL" id="MU004237">
    <property type="protein sequence ID" value="KAF2667906.1"/>
    <property type="molecule type" value="Genomic_DNA"/>
</dbReference>
<evidence type="ECO:0000259" key="2">
    <source>
        <dbReference type="Pfam" id="PF24864"/>
    </source>
</evidence>
<dbReference type="OrthoDB" id="2951834at2759"/>
<dbReference type="PANTHER" id="PTHR42085:SF2">
    <property type="entry name" value="F-BOX DOMAIN-CONTAINING PROTEIN"/>
    <property type="match status" value="1"/>
</dbReference>
<feature type="compositionally biased region" description="Basic and acidic residues" evidence="1">
    <location>
        <begin position="373"/>
        <end position="396"/>
    </location>
</feature>
<evidence type="ECO:0000313" key="3">
    <source>
        <dbReference type="EMBL" id="KAF2667906.1"/>
    </source>
</evidence>
<feature type="region of interest" description="Disordered" evidence="1">
    <location>
        <begin position="330"/>
        <end position="396"/>
    </location>
</feature>
<dbReference type="InterPro" id="IPR056632">
    <property type="entry name" value="DUF7730"/>
</dbReference>
<accession>A0A6A6U8F8</accession>